<organism evidence="3 4">
    <name type="scientific">Coccomyxa viridis</name>
    <dbReference type="NCBI Taxonomy" id="1274662"/>
    <lineage>
        <taxon>Eukaryota</taxon>
        <taxon>Viridiplantae</taxon>
        <taxon>Chlorophyta</taxon>
        <taxon>core chlorophytes</taxon>
        <taxon>Trebouxiophyceae</taxon>
        <taxon>Trebouxiophyceae incertae sedis</taxon>
        <taxon>Coccomyxaceae</taxon>
        <taxon>Coccomyxa</taxon>
    </lineage>
</organism>
<keyword evidence="4" id="KW-1185">Reference proteome</keyword>
<name>A0ABP1GAJ5_9CHLO</name>
<evidence type="ECO:0000313" key="3">
    <source>
        <dbReference type="EMBL" id="CAL5229236.1"/>
    </source>
</evidence>
<accession>A0ABP1GAJ5</accession>
<comment type="caution">
    <text evidence="3">The sequence shown here is derived from an EMBL/GenBank/DDBJ whole genome shotgun (WGS) entry which is preliminary data.</text>
</comment>
<feature type="coiled-coil region" evidence="1">
    <location>
        <begin position="200"/>
        <end position="238"/>
    </location>
</feature>
<evidence type="ECO:0000313" key="4">
    <source>
        <dbReference type="Proteomes" id="UP001497392"/>
    </source>
</evidence>
<dbReference type="Proteomes" id="UP001497392">
    <property type="component" value="Unassembled WGS sequence"/>
</dbReference>
<evidence type="ECO:0000256" key="2">
    <source>
        <dbReference type="SAM" id="MobiDB-lite"/>
    </source>
</evidence>
<reference evidence="3 4" key="1">
    <citation type="submission" date="2024-06" db="EMBL/GenBank/DDBJ databases">
        <authorList>
            <person name="Kraege A."/>
            <person name="Thomma B."/>
        </authorList>
    </citation>
    <scope>NUCLEOTIDE SEQUENCE [LARGE SCALE GENOMIC DNA]</scope>
</reference>
<feature type="region of interest" description="Disordered" evidence="2">
    <location>
        <begin position="119"/>
        <end position="169"/>
    </location>
</feature>
<dbReference type="PANTHER" id="PTHR48163">
    <property type="entry name" value="BNAC02G25670D PROTEIN"/>
    <property type="match status" value="1"/>
</dbReference>
<proteinExistence type="predicted"/>
<dbReference type="PANTHER" id="PTHR48163:SF2">
    <property type="entry name" value="EXPRESSED PROTEIN"/>
    <property type="match status" value="1"/>
</dbReference>
<protein>
    <submittedName>
        <fullName evidence="3">G12522 protein</fullName>
    </submittedName>
</protein>
<dbReference type="EMBL" id="CAXHTA020000020">
    <property type="protein sequence ID" value="CAL5229236.1"/>
    <property type="molecule type" value="Genomic_DNA"/>
</dbReference>
<evidence type="ECO:0000256" key="1">
    <source>
        <dbReference type="SAM" id="Coils"/>
    </source>
</evidence>
<sequence length="345" mass="37884">MDELSLLRSELYTGRRALSALQQELTQASVERDEALNRIQALESSDLAGQIVSLQTDLTAERQARREAEATCTSLSHDRQRLQRARDELASNLLESQQRATELEDELVRADERLAAANKQLQQLQDSRAAPSPQPLDGPQAGIGSSDNAHSDQALPEQPPISKDQEALTSQVAQLKASRDKLLVELEKQFLEVDRLAVENAALSQGMEEVKEAAEAWEKQAQASLQQLDRLKDILEESAAWSGPGAVSRPVAEAKMPGQEGSTTEEGDGQEAGSESKDESRDLEKRYLQECAHVAKLESQLQSLCSELRKASAVRSSVKHVTLPALLGVESRLKNLVHGSQRSRQ</sequence>
<gene>
    <name evidence="3" type="primary">g12522</name>
    <name evidence="3" type="ORF">VP750_LOCUS11142</name>
</gene>
<feature type="region of interest" description="Disordered" evidence="2">
    <location>
        <begin position="239"/>
        <end position="284"/>
    </location>
</feature>
<keyword evidence="1" id="KW-0175">Coiled coil</keyword>
<feature type="compositionally biased region" description="Basic and acidic residues" evidence="2">
    <location>
        <begin position="274"/>
        <end position="284"/>
    </location>
</feature>